<keyword evidence="2" id="KW-0812">Transmembrane</keyword>
<dbReference type="Gene3D" id="2.60.120.260">
    <property type="entry name" value="Galactose-binding domain-like"/>
    <property type="match status" value="1"/>
</dbReference>
<protein>
    <submittedName>
        <fullName evidence="7">UNC-like C-terminal-domain-containing protein</fullName>
    </submittedName>
</protein>
<evidence type="ECO:0000256" key="1">
    <source>
        <dbReference type="ARBA" id="ARBA00004308"/>
    </source>
</evidence>
<dbReference type="PANTHER" id="PTHR12953:SF0">
    <property type="entry name" value="SUN DOMAIN-CONTAINING OSSIFICATION FACTOR"/>
    <property type="match status" value="1"/>
</dbReference>
<feature type="compositionally biased region" description="Basic and acidic residues" evidence="5">
    <location>
        <begin position="865"/>
        <end position="874"/>
    </location>
</feature>
<comment type="subcellular location">
    <subcellularLocation>
        <location evidence="1">Endomembrane system</location>
    </subcellularLocation>
</comment>
<feature type="compositionally biased region" description="Low complexity" evidence="5">
    <location>
        <begin position="386"/>
        <end position="404"/>
    </location>
</feature>
<keyword evidence="4" id="KW-0472">Membrane</keyword>
<feature type="compositionally biased region" description="Polar residues" evidence="5">
    <location>
        <begin position="372"/>
        <end position="385"/>
    </location>
</feature>
<dbReference type="STRING" id="196109.A0A136JB64"/>
<dbReference type="AlphaFoldDB" id="A0A136JB64"/>
<feature type="compositionally biased region" description="Polar residues" evidence="5">
    <location>
        <begin position="855"/>
        <end position="864"/>
    </location>
</feature>
<accession>A0A136JB64</accession>
<dbReference type="GO" id="GO:0016020">
    <property type="term" value="C:membrane"/>
    <property type="evidence" value="ECO:0007669"/>
    <property type="project" value="InterPro"/>
</dbReference>
<organism evidence="7 8">
    <name type="scientific">Microdochium bolleyi</name>
    <dbReference type="NCBI Taxonomy" id="196109"/>
    <lineage>
        <taxon>Eukaryota</taxon>
        <taxon>Fungi</taxon>
        <taxon>Dikarya</taxon>
        <taxon>Ascomycota</taxon>
        <taxon>Pezizomycotina</taxon>
        <taxon>Sordariomycetes</taxon>
        <taxon>Xylariomycetidae</taxon>
        <taxon>Xylariales</taxon>
        <taxon>Microdochiaceae</taxon>
        <taxon>Microdochium</taxon>
    </lineage>
</organism>
<feature type="region of interest" description="Disordered" evidence="5">
    <location>
        <begin position="740"/>
        <end position="765"/>
    </location>
</feature>
<keyword evidence="3" id="KW-1133">Transmembrane helix</keyword>
<reference evidence="8" key="1">
    <citation type="submission" date="2016-02" db="EMBL/GenBank/DDBJ databases">
        <title>Draft genome sequence of Microdochium bolleyi, a fungal endophyte of beachgrass.</title>
        <authorList>
            <consortium name="DOE Joint Genome Institute"/>
            <person name="David A.S."/>
            <person name="May G."/>
            <person name="Haridas S."/>
            <person name="Lim J."/>
            <person name="Wang M."/>
            <person name="Labutti K."/>
            <person name="Lipzen A."/>
            <person name="Barry K."/>
            <person name="Grigoriev I.V."/>
        </authorList>
    </citation>
    <scope>NUCLEOTIDE SEQUENCE [LARGE SCALE GENOMIC DNA]</scope>
    <source>
        <strain evidence="8">J235TASD1</strain>
    </source>
</reference>
<feature type="region of interest" description="Disordered" evidence="5">
    <location>
        <begin position="424"/>
        <end position="510"/>
    </location>
</feature>
<sequence>MSFEEWKAMMLAKAGDNPEPRQRRAPDNRGEAGNGDFASLGDEGEINLDFDAFSDRISDLASASTQKGTREEKQEDQLDKITYEEGLAMVRRNKDAGRTCKERLSYSSFDAGATVKKTSPGTKNPSAILLENKDSYMLLECATENKFFIVELSDDILVDTIVLANYEFFSSMIRSFRVSISDRYPVKAEKWKVLGTFQARNSRDIQAFLVEHPQDWARYVRVEILSHWGNEFYCPISLLRVHGTRMMDAWKETDLDADDEPPKTLAIEEGKAAEDPEIVVEPLPDAVPEEVEVVDLEQDSAPVAAPLPVPEKPTSLAETNKAFTWDVTSLGLILSEPTCRADCEDHTGSLASQNSMAQPSEQTLAPLGLLSSDQSAHDQSGSQKESVSTPTSSLTSSSVQSTGTPPIDMITHRITVHTIMEQNRTMVKDSVPTTSATTGQTSPNSPSGATKSISSPQNPPPSSKGQPAENVSSKAPASRAQTAKSSASTPPSATTQRNKPSGTTGGAIASPTVQDSFFKALTKRLQVLESNTTLSLQYIESQSRFLQEALAKLERRQVSKVDQFLNTLNNTVLNELREVRTQYDQIWQSTVIALETQREQAEREIVALGSRVGVLADEVVFQKRMAIVQSILLLICLVLVIFSRGFAGNAAGLISADSAYYPGQFFASPGRRGSPVYPATPRSAYKTAGSGQNGRGGPEVAIDTSDNDATPNARNIRARHNSAQLGQALGHHERRDHNRAPFASGVDLDGASEQSNLRPAPPLSRAATTSAAGLISLGADYCEQQLPTPASSRAMSPEDGDEVGYDSEPNMTPSQRKRLSKGDDVFYFSAANSVADDGENLGAEEREARWREVSSGRQPTPASNDDTRPEEDFASRPLASRAAHMHSSSTRKPLPALPEDPD</sequence>
<name>A0A136JB64_9PEZI</name>
<dbReference type="InParanoid" id="A0A136JB64"/>
<dbReference type="FunCoup" id="A0A136JB64">
    <property type="interactions" value="40"/>
</dbReference>
<evidence type="ECO:0000313" key="7">
    <source>
        <dbReference type="EMBL" id="KXJ94390.1"/>
    </source>
</evidence>
<dbReference type="EMBL" id="KQ964247">
    <property type="protein sequence ID" value="KXJ94390.1"/>
    <property type="molecule type" value="Genomic_DNA"/>
</dbReference>
<evidence type="ECO:0000256" key="2">
    <source>
        <dbReference type="ARBA" id="ARBA00022692"/>
    </source>
</evidence>
<feature type="region of interest" description="Disordered" evidence="5">
    <location>
        <begin position="7"/>
        <end position="42"/>
    </location>
</feature>
<gene>
    <name evidence="7" type="ORF">Micbo1qcDRAFT_159536</name>
</gene>
<feature type="region of interest" description="Disordered" evidence="5">
    <location>
        <begin position="671"/>
        <end position="713"/>
    </location>
</feature>
<feature type="compositionally biased region" description="Basic and acidic residues" evidence="5">
    <location>
        <begin position="843"/>
        <end position="854"/>
    </location>
</feature>
<feature type="region of interest" description="Disordered" evidence="5">
    <location>
        <begin position="372"/>
        <end position="408"/>
    </location>
</feature>
<feature type="compositionally biased region" description="Low complexity" evidence="5">
    <location>
        <begin position="480"/>
        <end position="496"/>
    </location>
</feature>
<dbReference type="Proteomes" id="UP000070501">
    <property type="component" value="Unassembled WGS sequence"/>
</dbReference>
<dbReference type="InterPro" id="IPR045120">
    <property type="entry name" value="Suco/Slp1-like"/>
</dbReference>
<dbReference type="PANTHER" id="PTHR12953">
    <property type="entry name" value="MEMBRANE PROTEIN CH1 RELATED"/>
    <property type="match status" value="1"/>
</dbReference>
<dbReference type="GO" id="GO:0012505">
    <property type="term" value="C:endomembrane system"/>
    <property type="evidence" value="ECO:0007669"/>
    <property type="project" value="UniProtKB-SubCell"/>
</dbReference>
<dbReference type="GO" id="GO:0034975">
    <property type="term" value="P:protein folding in endoplasmic reticulum"/>
    <property type="evidence" value="ECO:0007669"/>
    <property type="project" value="TreeGrafter"/>
</dbReference>
<feature type="compositionally biased region" description="Polar residues" evidence="5">
    <location>
        <begin position="424"/>
        <end position="450"/>
    </location>
</feature>
<feature type="compositionally biased region" description="Basic and acidic residues" evidence="5">
    <location>
        <begin position="16"/>
        <end position="30"/>
    </location>
</feature>
<feature type="region of interest" description="Disordered" evidence="5">
    <location>
        <begin position="834"/>
        <end position="902"/>
    </location>
</feature>
<feature type="domain" description="SUN" evidence="6">
    <location>
        <begin position="53"/>
        <end position="246"/>
    </location>
</feature>
<feature type="region of interest" description="Disordered" evidence="5">
    <location>
        <begin position="788"/>
        <end position="819"/>
    </location>
</feature>
<dbReference type="InterPro" id="IPR012919">
    <property type="entry name" value="SUN_dom"/>
</dbReference>
<evidence type="ECO:0000313" key="8">
    <source>
        <dbReference type="Proteomes" id="UP000070501"/>
    </source>
</evidence>
<evidence type="ECO:0000256" key="4">
    <source>
        <dbReference type="ARBA" id="ARBA00023136"/>
    </source>
</evidence>
<dbReference type="PROSITE" id="PS51469">
    <property type="entry name" value="SUN"/>
    <property type="match status" value="1"/>
</dbReference>
<evidence type="ECO:0000256" key="5">
    <source>
        <dbReference type="SAM" id="MobiDB-lite"/>
    </source>
</evidence>
<dbReference type="SUPFAM" id="SSF49785">
    <property type="entry name" value="Galactose-binding domain-like"/>
    <property type="match status" value="1"/>
</dbReference>
<dbReference type="OrthoDB" id="266334at2759"/>
<proteinExistence type="predicted"/>
<dbReference type="GO" id="GO:0005737">
    <property type="term" value="C:cytoplasm"/>
    <property type="evidence" value="ECO:0007669"/>
    <property type="project" value="TreeGrafter"/>
</dbReference>
<dbReference type="InterPro" id="IPR008979">
    <property type="entry name" value="Galactose-bd-like_sf"/>
</dbReference>
<keyword evidence="8" id="KW-1185">Reference proteome</keyword>
<evidence type="ECO:0000259" key="6">
    <source>
        <dbReference type="PROSITE" id="PS51469"/>
    </source>
</evidence>
<evidence type="ECO:0000256" key="3">
    <source>
        <dbReference type="ARBA" id="ARBA00022989"/>
    </source>
</evidence>
<dbReference type="Pfam" id="PF07738">
    <property type="entry name" value="Sad1_UNC"/>
    <property type="match status" value="1"/>
</dbReference>